<keyword evidence="3" id="KW-0862">Zinc</keyword>
<name>A7LNI8_CHLRE</name>
<gene>
    <name evidence="6" type="primary">HEP2</name>
    <name evidence="7" type="ORF">CHLRE_17g707950v5</name>
</gene>
<accession>A7LNI8</accession>
<dbReference type="OrthoDB" id="512667at2759"/>
<evidence type="ECO:0000256" key="3">
    <source>
        <dbReference type="ARBA" id="ARBA00022833"/>
    </source>
</evidence>
<evidence type="ECO:0000313" key="6">
    <source>
        <dbReference type="EMBL" id="ABS84949.1"/>
    </source>
</evidence>
<dbReference type="GO" id="GO:0051087">
    <property type="term" value="F:protein-folding chaperone binding"/>
    <property type="evidence" value="ECO:0000318"/>
    <property type="project" value="GO_Central"/>
</dbReference>
<organism evidence="6">
    <name type="scientific">Chlamydomonas reinhardtii</name>
    <name type="common">Chlamydomonas smithii</name>
    <dbReference type="NCBI Taxonomy" id="3055"/>
    <lineage>
        <taxon>Eukaryota</taxon>
        <taxon>Viridiplantae</taxon>
        <taxon>Chlorophyta</taxon>
        <taxon>core chlorophytes</taxon>
        <taxon>Chlorophyceae</taxon>
        <taxon>CS clade</taxon>
        <taxon>Chlamydomonadales</taxon>
        <taxon>Chlamydomonadaceae</taxon>
        <taxon>Chlamydomonas</taxon>
    </lineage>
</organism>
<dbReference type="HOGENOM" id="CLU_1339242_0_0_1"/>
<evidence type="ECO:0000256" key="4">
    <source>
        <dbReference type="PROSITE-ProRule" id="PRU00834"/>
    </source>
</evidence>
<feature type="domain" description="DNL-type" evidence="5">
    <location>
        <begin position="112"/>
        <end position="205"/>
    </location>
</feature>
<dbReference type="PaxDb" id="3055-EDP04807"/>
<proteinExistence type="evidence at transcript level"/>
<dbReference type="GO" id="GO:0005739">
    <property type="term" value="C:mitochondrion"/>
    <property type="evidence" value="ECO:0000318"/>
    <property type="project" value="GO_Central"/>
</dbReference>
<dbReference type="GO" id="GO:0006457">
    <property type="term" value="P:protein folding"/>
    <property type="evidence" value="ECO:0000318"/>
    <property type="project" value="GO_Central"/>
</dbReference>
<dbReference type="PANTHER" id="PTHR20922:SF13">
    <property type="entry name" value="DNL-TYPE ZINC FINGER PROTEIN"/>
    <property type="match status" value="1"/>
</dbReference>
<evidence type="ECO:0000259" key="5">
    <source>
        <dbReference type="PROSITE" id="PS51501"/>
    </source>
</evidence>
<dbReference type="GO" id="GO:0030150">
    <property type="term" value="P:protein import into mitochondrial matrix"/>
    <property type="evidence" value="ECO:0000318"/>
    <property type="project" value="GO_Central"/>
</dbReference>
<keyword evidence="2 4" id="KW-0863">Zinc-finger</keyword>
<evidence type="ECO:0000313" key="7">
    <source>
        <dbReference type="EMBL" id="PNW70151.1"/>
    </source>
</evidence>
<keyword evidence="1" id="KW-0479">Metal-binding</keyword>
<sequence length="205" mass="22090">MLQTKSWAAQGAGVGRAFSARLGCPTLGRTSPLLSTTKASTTYTSSGTYGLASSSSGFARVGQLPRWACRATVDPIPAGLQIEVKEEDGTKEVDYDEEKKVVRIPLSAMGDGARRSKLVLFTCNKCGGRSARLVNPVAWEKGVVFGQCSKCSVWHVLQANNKKIYEEVRYNEDPEYADKDGLDAAKAEELLKQAVAAEAAEPNKQ</sequence>
<reference evidence="6" key="2">
    <citation type="journal article" date="2008" name="J. Biol. Chem.">
        <title>Assistance for a chaperone: Chlamydomonas HEP2 activates plastidic HSP70B for cochaperone binding.</title>
        <authorList>
            <person name="Willmund F."/>
            <person name="Hinnenberger M."/>
            <person name="Nick S."/>
            <person name="Schulz-Raffelt M."/>
            <person name="Muhlhaus T."/>
            <person name="Schroda M."/>
        </authorList>
    </citation>
    <scope>NUCLEOTIDE SEQUENCE</scope>
</reference>
<dbReference type="RefSeq" id="XP_001691699.1">
    <property type="nucleotide sequence ID" value="XM_001691647.1"/>
</dbReference>
<protein>
    <submittedName>
        <fullName evidence="6">HSP70 escort protein</fullName>
    </submittedName>
</protein>
<dbReference type="AlphaFoldDB" id="A7LNI8"/>
<dbReference type="PROSITE" id="PS51501">
    <property type="entry name" value="ZF_DNL"/>
    <property type="match status" value="1"/>
</dbReference>
<evidence type="ECO:0000313" key="8">
    <source>
        <dbReference type="Proteomes" id="UP000006906"/>
    </source>
</evidence>
<dbReference type="GO" id="GO:0050821">
    <property type="term" value="P:protein stabilization"/>
    <property type="evidence" value="ECO:0000318"/>
    <property type="project" value="GO_Central"/>
</dbReference>
<dbReference type="GO" id="GO:0008270">
    <property type="term" value="F:zinc ion binding"/>
    <property type="evidence" value="ECO:0007669"/>
    <property type="project" value="UniProtKB-KW"/>
</dbReference>
<dbReference type="InterPro" id="IPR007853">
    <property type="entry name" value="Znf_DNL-typ"/>
</dbReference>
<dbReference type="EMBL" id="EU043233">
    <property type="protein sequence ID" value="ABS84949.1"/>
    <property type="molecule type" value="mRNA"/>
</dbReference>
<dbReference type="STRING" id="3055.A7LNI8"/>
<evidence type="ECO:0000256" key="1">
    <source>
        <dbReference type="ARBA" id="ARBA00022723"/>
    </source>
</evidence>
<evidence type="ECO:0000256" key="2">
    <source>
        <dbReference type="ARBA" id="ARBA00022771"/>
    </source>
</evidence>
<dbReference type="EMBL" id="CM008978">
    <property type="protein sequence ID" value="PNW70151.1"/>
    <property type="molecule type" value="Genomic_DNA"/>
</dbReference>
<dbReference type="Pfam" id="PF05180">
    <property type="entry name" value="zf-DNL"/>
    <property type="match status" value="1"/>
</dbReference>
<dbReference type="Proteomes" id="UP000006906">
    <property type="component" value="Chromosome 17"/>
</dbReference>
<dbReference type="PANTHER" id="PTHR20922">
    <property type="entry name" value="DNL-TYPE ZINC FINGER PROTEIN"/>
    <property type="match status" value="1"/>
</dbReference>
<keyword evidence="8" id="KW-1185">Reference proteome</keyword>
<dbReference type="Gramene" id="PNW70151">
    <property type="protein sequence ID" value="PNW70151"/>
    <property type="gene ID" value="CHLRE_17g707950v5"/>
</dbReference>
<dbReference type="KEGG" id="cre:CHLRE_17g707950v5"/>
<dbReference type="InterPro" id="IPR024158">
    <property type="entry name" value="Mt_import_TIM15"/>
</dbReference>
<reference evidence="7" key="3">
    <citation type="submission" date="2017-07" db="EMBL/GenBank/DDBJ databases">
        <title>WGS assembly of Chlamydomonas reinhardtii.</title>
        <authorList>
            <consortium name="Chlamydomonas Annotation Team"/>
            <consortium name="JGI Annotation Team"/>
            <person name="Merchant S.S."/>
            <person name="Prochnik S.E."/>
            <person name="Vallon O."/>
            <person name="Harris E.H."/>
            <person name="Karpowicz S.J."/>
            <person name="Witman G.B."/>
            <person name="Terry A."/>
            <person name="Salamov A."/>
            <person name="Fritz-Laylin L.K."/>
            <person name="Marechal-Drouard L."/>
            <person name="Marshall W.F."/>
            <person name="Qu L.H."/>
            <person name="Nelson D.R."/>
            <person name="Sanderfoot A.A."/>
            <person name="Spalding M.H."/>
            <person name="Kapitonov V.V."/>
            <person name="Ren Q."/>
            <person name="Ferris P."/>
            <person name="Lindquist E."/>
            <person name="Shapiro H."/>
            <person name="Lucas S.M."/>
            <person name="Grimwood J."/>
            <person name="Schmutz J."/>
            <person name="Grigoriev I.V."/>
            <person name="Rokhsar D.S."/>
        </authorList>
    </citation>
    <scope>NUCLEOTIDE SEQUENCE</scope>
    <source>
        <strain evidence="7">CC-503 cw92 mt+</strain>
    </source>
</reference>
<reference evidence="7 8" key="1">
    <citation type="journal article" date="2007" name="Science">
        <title>The Chlamydomonas genome reveals the evolution of key animal and plant functions.</title>
        <authorList>
            <person name="Merchant S.S."/>
            <person name="Prochnik S.E."/>
            <person name="Vallon O."/>
            <person name="Harris E.H."/>
            <person name="Karpowicz S.J."/>
            <person name="Witman G.B."/>
            <person name="Terry A."/>
            <person name="Salamov A."/>
            <person name="Fritz-Laylin L.K."/>
            <person name="Marechal-Drouard L."/>
            <person name="Marshall W.F."/>
            <person name="Qu L.H."/>
            <person name="Nelson D.R."/>
            <person name="Sanderfoot A.A."/>
            <person name="Spalding M.H."/>
            <person name="Kapitonov V.V."/>
            <person name="Ren Q."/>
            <person name="Ferris P."/>
            <person name="Lindquist E."/>
            <person name="Shapiro H."/>
            <person name="Lucas S.M."/>
            <person name="Grimwood J."/>
            <person name="Schmutz J."/>
            <person name="Cardol P."/>
            <person name="Cerutti H."/>
            <person name="Chanfreau G."/>
            <person name="Chen C.L."/>
            <person name="Cognat V."/>
            <person name="Croft M.T."/>
            <person name="Dent R."/>
            <person name="Dutcher S."/>
            <person name="Fernandez E."/>
            <person name="Fukuzawa H."/>
            <person name="Gonzalez-Ballester D."/>
            <person name="Gonzalez-Halphen D."/>
            <person name="Hallmann A."/>
            <person name="Hanikenne M."/>
            <person name="Hippler M."/>
            <person name="Inwood W."/>
            <person name="Jabbari K."/>
            <person name="Kalanon M."/>
            <person name="Kuras R."/>
            <person name="Lefebvre P.A."/>
            <person name="Lemaire S.D."/>
            <person name="Lobanov A.V."/>
            <person name="Lohr M."/>
            <person name="Manuell A."/>
            <person name="Meier I."/>
            <person name="Mets L."/>
            <person name="Mittag M."/>
            <person name="Mittelmeier T."/>
            <person name="Moroney J.V."/>
            <person name="Moseley J."/>
            <person name="Napoli C."/>
            <person name="Nedelcu A.M."/>
            <person name="Niyogi K."/>
            <person name="Novoselov S.V."/>
            <person name="Paulsen I.T."/>
            <person name="Pazour G."/>
            <person name="Purton S."/>
            <person name="Ral J.P."/>
            <person name="Riano-Pachon D.M."/>
            <person name="Riekhof W."/>
            <person name="Rymarquis L."/>
            <person name="Schroda M."/>
            <person name="Stern D."/>
            <person name="Umen J."/>
            <person name="Willows R."/>
            <person name="Wilson N."/>
            <person name="Zimmer S.L."/>
            <person name="Allmer J."/>
            <person name="Balk J."/>
            <person name="Bisova K."/>
            <person name="Chen C.J."/>
            <person name="Elias M."/>
            <person name="Gendler K."/>
            <person name="Hauser C."/>
            <person name="Lamb M.R."/>
            <person name="Ledford H."/>
            <person name="Long J.C."/>
            <person name="Minagawa J."/>
            <person name="Page M.D."/>
            <person name="Pan J."/>
            <person name="Pootakham W."/>
            <person name="Roje S."/>
            <person name="Rose A."/>
            <person name="Stahlberg E."/>
            <person name="Terauchi A.M."/>
            <person name="Yang P."/>
            <person name="Ball S."/>
            <person name="Bowler C."/>
            <person name="Dieckmann C.L."/>
            <person name="Gladyshev V.N."/>
            <person name="Green P."/>
            <person name="Jorgensen R."/>
            <person name="Mayfield S."/>
            <person name="Mueller-Roeber B."/>
            <person name="Rajamani S."/>
            <person name="Sayre R.T."/>
            <person name="Brokstein P."/>
            <person name="Dubchak I."/>
            <person name="Goodstein D."/>
            <person name="Hornick L."/>
            <person name="Huang Y.W."/>
            <person name="Jhaveri J."/>
            <person name="Luo Y."/>
            <person name="Martinez D."/>
            <person name="Ngau W.C."/>
            <person name="Otillar B."/>
            <person name="Poliakov A."/>
            <person name="Porter A."/>
            <person name="Szajkowski L."/>
            <person name="Werner G."/>
            <person name="Zhou K."/>
            <person name="Grigoriev I.V."/>
            <person name="Rokhsar D.S."/>
            <person name="Grossman A.R."/>
        </authorList>
    </citation>
    <scope>NUCLEOTIDE SEQUENCE [LARGE SCALE GENOMIC DNA]</scope>
    <source>
        <strain evidence="8">CC-503</strain>
        <strain evidence="7">CC-503 cw92 mt+</strain>
    </source>
</reference>
<dbReference type="eggNOG" id="KOG3277">
    <property type="taxonomic scope" value="Eukaryota"/>
</dbReference>
<dbReference type="GeneID" id="5717182"/>